<evidence type="ECO:0000256" key="9">
    <source>
        <dbReference type="ARBA" id="ARBA00022741"/>
    </source>
</evidence>
<dbReference type="InterPro" id="IPR017945">
    <property type="entry name" value="DHBP_synth_RibB-like_a/b_dom"/>
</dbReference>
<feature type="binding site" evidence="14">
    <location>
        <position position="157"/>
    </location>
    <ligand>
        <name>ATP</name>
        <dbReference type="ChEBI" id="CHEBI:30616"/>
    </ligand>
</feature>
<dbReference type="PROSITE" id="PS51163">
    <property type="entry name" value="YRDC"/>
    <property type="match status" value="1"/>
</dbReference>
<evidence type="ECO:0000313" key="17">
    <source>
        <dbReference type="Proteomes" id="UP000001567"/>
    </source>
</evidence>
<comment type="subcellular location">
    <subcellularLocation>
        <location evidence="1 13">Cytoplasm</location>
    </subcellularLocation>
</comment>
<feature type="binding site" evidence="14">
    <location>
        <position position="195"/>
    </location>
    <ligand>
        <name>L-threonine</name>
        <dbReference type="ChEBI" id="CHEBI:57926"/>
    </ligand>
</feature>
<accession>A4WKJ1</accession>
<dbReference type="Pfam" id="PF01300">
    <property type="entry name" value="Sua5_yciO_yrdC"/>
    <property type="match status" value="1"/>
</dbReference>
<evidence type="ECO:0000256" key="4">
    <source>
        <dbReference type="ARBA" id="ARBA00015492"/>
    </source>
</evidence>
<dbReference type="KEGG" id="pas:Pars_1345"/>
<comment type="catalytic activity">
    <reaction evidence="12 13">
        <text>L-threonine + hydrogencarbonate + ATP = L-threonylcarbamoyladenylate + diphosphate + H2O</text>
        <dbReference type="Rhea" id="RHEA:36407"/>
        <dbReference type="ChEBI" id="CHEBI:15377"/>
        <dbReference type="ChEBI" id="CHEBI:17544"/>
        <dbReference type="ChEBI" id="CHEBI:30616"/>
        <dbReference type="ChEBI" id="CHEBI:33019"/>
        <dbReference type="ChEBI" id="CHEBI:57926"/>
        <dbReference type="ChEBI" id="CHEBI:73682"/>
        <dbReference type="EC" id="2.7.7.87"/>
    </reaction>
</comment>
<dbReference type="Proteomes" id="UP000001567">
    <property type="component" value="Chromosome"/>
</dbReference>
<evidence type="ECO:0000256" key="3">
    <source>
        <dbReference type="ARBA" id="ARBA00012584"/>
    </source>
</evidence>
<keyword evidence="5 13" id="KW-0963">Cytoplasm</keyword>
<feature type="domain" description="YrdC-like" evidence="15">
    <location>
        <begin position="28"/>
        <end position="213"/>
    </location>
</feature>
<evidence type="ECO:0000256" key="13">
    <source>
        <dbReference type="PIRNR" id="PIRNR004930"/>
    </source>
</evidence>
<dbReference type="GO" id="GO:0061710">
    <property type="term" value="F:L-threonylcarbamoyladenylate synthase"/>
    <property type="evidence" value="ECO:0007669"/>
    <property type="project" value="UniProtKB-EC"/>
</dbReference>
<reference evidence="16 17" key="1">
    <citation type="submission" date="2007-04" db="EMBL/GenBank/DDBJ databases">
        <title>Complete sequence of Pyrobaculum arsenaticum DSM 13514.</title>
        <authorList>
            <consortium name="US DOE Joint Genome Institute"/>
            <person name="Copeland A."/>
            <person name="Lucas S."/>
            <person name="Lapidus A."/>
            <person name="Barry K."/>
            <person name="Glavina del Rio T."/>
            <person name="Dalin E."/>
            <person name="Tice H."/>
            <person name="Pitluck S."/>
            <person name="Chain P."/>
            <person name="Malfatti S."/>
            <person name="Shin M."/>
            <person name="Vergez L."/>
            <person name="Schmutz J."/>
            <person name="Larimer F."/>
            <person name="Land M."/>
            <person name="Hauser L."/>
            <person name="Kyrpides N."/>
            <person name="Mikhailova N."/>
            <person name="Cozen A.E."/>
            <person name="Fitz-Gibbon S.T."/>
            <person name="House C.H."/>
            <person name="Saltikov C."/>
            <person name="Lowe T.M."/>
            <person name="Richardson P."/>
        </authorList>
    </citation>
    <scope>NUCLEOTIDE SEQUENCE [LARGE SCALE GENOMIC DNA]</scope>
    <source>
        <strain evidence="17">ATCC 700994 / DSM 13514 / JCM 11321 / PZ6</strain>
    </source>
</reference>
<feature type="binding site" evidence="14">
    <location>
        <position position="77"/>
    </location>
    <ligand>
        <name>ATP</name>
        <dbReference type="ChEBI" id="CHEBI:30616"/>
    </ligand>
</feature>
<feature type="binding site" evidence="14">
    <location>
        <position position="50"/>
    </location>
    <ligand>
        <name>L-threonine</name>
        <dbReference type="ChEBI" id="CHEBI:57926"/>
    </ligand>
</feature>
<dbReference type="GO" id="GO:0000049">
    <property type="term" value="F:tRNA binding"/>
    <property type="evidence" value="ECO:0007669"/>
    <property type="project" value="TreeGrafter"/>
</dbReference>
<comment type="similarity">
    <text evidence="2 13">Belongs to the SUA5 family.</text>
</comment>
<evidence type="ECO:0000259" key="15">
    <source>
        <dbReference type="PROSITE" id="PS51163"/>
    </source>
</evidence>
<dbReference type="FunFam" id="3.40.50.11030:FF:000001">
    <property type="entry name" value="Threonylcarbamoyl-AMP synthase"/>
    <property type="match status" value="1"/>
</dbReference>
<dbReference type="InterPro" id="IPR010923">
    <property type="entry name" value="T(6)A37_SUA5"/>
</dbReference>
<feature type="binding site" evidence="14">
    <location>
        <position position="209"/>
    </location>
    <ligand>
        <name>ATP</name>
        <dbReference type="ChEBI" id="CHEBI:30616"/>
    </ligand>
</feature>
<keyword evidence="8 13" id="KW-0548">Nucleotidyltransferase</keyword>
<sequence length="358" mass="38291">MERRREFIFLNPASSVLLLRTDPTRPDPSVIRTAAGVLRNGGIVAAPTETVYGLFAHAYREDGCAKVFKAKGRPMDNPLIVHVDTVEMAMAVADIPNDVAEVLRRVWPGPITVVVPSRGVVARCVTAGLPTVAVRAPAHPIPLSIIKELGAPIAGPSANKAGRPSPTTAGHVVEDLDGEVDVVIDGGPTFFGVESTIIDVTKRPPVVLRPGPFTVEELEKLFGPVSVPPVARGLAEADVALAPGMKYRHYAPDTVLVIVHFDLAEAVQTLRARGLKVAVLCATGKCAEANYVIQMGDDLYEVARNLYKSLRDLDKLGVDIGVVPAIEERGVGLAIMNRLRKASGHREALNKEQLLAML</sequence>
<dbReference type="GO" id="GO:0006450">
    <property type="term" value="P:regulation of translational fidelity"/>
    <property type="evidence" value="ECO:0007669"/>
    <property type="project" value="TreeGrafter"/>
</dbReference>
<keyword evidence="7 13" id="KW-0819">tRNA processing</keyword>
<gene>
    <name evidence="16" type="ordered locus">Pars_1345</name>
</gene>
<evidence type="ECO:0000256" key="2">
    <source>
        <dbReference type="ARBA" id="ARBA00007663"/>
    </source>
</evidence>
<evidence type="ECO:0000256" key="11">
    <source>
        <dbReference type="ARBA" id="ARBA00029774"/>
    </source>
</evidence>
<dbReference type="AlphaFoldDB" id="A4WKJ1"/>
<keyword evidence="10 13" id="KW-0067">ATP-binding</keyword>
<feature type="binding site" evidence="14">
    <location>
        <position position="131"/>
    </location>
    <ligand>
        <name>ATP</name>
        <dbReference type="ChEBI" id="CHEBI:30616"/>
    </ligand>
</feature>
<feature type="binding site" evidence="14">
    <location>
        <position position="82"/>
    </location>
    <ligand>
        <name>L-threonine</name>
        <dbReference type="ChEBI" id="CHEBI:57926"/>
    </ligand>
</feature>
<name>A4WKJ1_PYRAR</name>
<feature type="binding site" evidence="14">
    <location>
        <position position="165"/>
    </location>
    <ligand>
        <name>ATP</name>
        <dbReference type="ChEBI" id="CHEBI:30616"/>
    </ligand>
</feature>
<dbReference type="HOGENOM" id="CLU_031397_0_0_2"/>
<evidence type="ECO:0000256" key="14">
    <source>
        <dbReference type="PIRSR" id="PIRSR004930-1"/>
    </source>
</evidence>
<evidence type="ECO:0000256" key="12">
    <source>
        <dbReference type="ARBA" id="ARBA00048366"/>
    </source>
</evidence>
<dbReference type="EMBL" id="CP000660">
    <property type="protein sequence ID" value="ABP50908.1"/>
    <property type="molecule type" value="Genomic_DNA"/>
</dbReference>
<evidence type="ECO:0000256" key="1">
    <source>
        <dbReference type="ARBA" id="ARBA00004496"/>
    </source>
</evidence>
<dbReference type="EC" id="2.7.7.87" evidence="3 13"/>
<evidence type="ECO:0000256" key="8">
    <source>
        <dbReference type="ARBA" id="ARBA00022695"/>
    </source>
</evidence>
<evidence type="ECO:0000256" key="10">
    <source>
        <dbReference type="ARBA" id="ARBA00022840"/>
    </source>
</evidence>
<dbReference type="Pfam" id="PF03481">
    <property type="entry name" value="Sua5_C"/>
    <property type="match status" value="1"/>
</dbReference>
<dbReference type="PANTHER" id="PTHR17490">
    <property type="entry name" value="SUA5"/>
    <property type="match status" value="1"/>
</dbReference>
<dbReference type="Gene3D" id="3.90.870.10">
    <property type="entry name" value="DHBP synthase"/>
    <property type="match status" value="1"/>
</dbReference>
<feature type="binding site" evidence="14">
    <location>
        <position position="73"/>
    </location>
    <ligand>
        <name>ATP</name>
        <dbReference type="ChEBI" id="CHEBI:30616"/>
    </ligand>
</feature>
<proteinExistence type="inferred from homology"/>
<dbReference type="Gene3D" id="3.40.50.11030">
    <property type="entry name" value="Threonylcarbamoyl-AMP synthase, C-terminal domain"/>
    <property type="match status" value="1"/>
</dbReference>
<comment type="function">
    <text evidence="13">Required for the formation of a threonylcarbamoyl group on adenosine at position 37 (t(6)A37) in tRNAs that read codons beginning with adenine.</text>
</comment>
<feature type="binding site" evidence="14">
    <location>
        <position position="250"/>
    </location>
    <ligand>
        <name>ATP</name>
        <dbReference type="ChEBI" id="CHEBI:30616"/>
    </ligand>
</feature>
<dbReference type="NCBIfam" id="TIGR00057">
    <property type="entry name" value="L-threonylcarbamoyladenylate synthase"/>
    <property type="match status" value="1"/>
</dbReference>
<evidence type="ECO:0000256" key="5">
    <source>
        <dbReference type="ARBA" id="ARBA00022490"/>
    </source>
</evidence>
<dbReference type="GO" id="GO:0003725">
    <property type="term" value="F:double-stranded RNA binding"/>
    <property type="evidence" value="ECO:0007669"/>
    <property type="project" value="UniProtKB-UniRule"/>
</dbReference>
<dbReference type="InterPro" id="IPR006070">
    <property type="entry name" value="Sua5-like_dom"/>
</dbReference>
<dbReference type="GO" id="GO:0005524">
    <property type="term" value="F:ATP binding"/>
    <property type="evidence" value="ECO:0007669"/>
    <property type="project" value="UniProtKB-UniRule"/>
</dbReference>
<dbReference type="STRING" id="340102.Pars_1345"/>
<dbReference type="GO" id="GO:0008033">
    <property type="term" value="P:tRNA processing"/>
    <property type="evidence" value="ECO:0007669"/>
    <property type="project" value="UniProtKB-KW"/>
</dbReference>
<dbReference type="FunFam" id="3.90.870.10:FF:000009">
    <property type="entry name" value="Threonylcarbamoyl-AMP synthase, putative"/>
    <property type="match status" value="1"/>
</dbReference>
<dbReference type="InterPro" id="IPR050156">
    <property type="entry name" value="TC-AMP_synthase_SUA5"/>
</dbReference>
<dbReference type="InterPro" id="IPR005145">
    <property type="entry name" value="Sua5_C"/>
</dbReference>
<organism evidence="16 17">
    <name type="scientific">Pyrobaculum arsenaticum (strain DSM 13514 / JCM 11321 / PZ6)</name>
    <dbReference type="NCBI Taxonomy" id="340102"/>
    <lineage>
        <taxon>Archaea</taxon>
        <taxon>Thermoproteota</taxon>
        <taxon>Thermoprotei</taxon>
        <taxon>Thermoproteales</taxon>
        <taxon>Thermoproteaceae</taxon>
        <taxon>Pyrobaculum</taxon>
    </lineage>
</organism>
<dbReference type="GO" id="GO:0005737">
    <property type="term" value="C:cytoplasm"/>
    <property type="evidence" value="ECO:0007669"/>
    <property type="project" value="UniProtKB-SubCell"/>
</dbReference>
<dbReference type="PhylomeDB" id="A4WKJ1"/>
<keyword evidence="6 13" id="KW-0808">Transferase</keyword>
<dbReference type="SUPFAM" id="SSF55821">
    <property type="entry name" value="YrdC/RibB"/>
    <property type="match status" value="1"/>
</dbReference>
<feature type="binding site" evidence="14">
    <location>
        <position position="135"/>
    </location>
    <ligand>
        <name>L-threonine</name>
        <dbReference type="ChEBI" id="CHEBI:57926"/>
    </ligand>
</feature>
<evidence type="ECO:0000256" key="6">
    <source>
        <dbReference type="ARBA" id="ARBA00022679"/>
    </source>
</evidence>
<evidence type="ECO:0000256" key="7">
    <source>
        <dbReference type="ARBA" id="ARBA00022694"/>
    </source>
</evidence>
<dbReference type="PANTHER" id="PTHR17490:SF16">
    <property type="entry name" value="THREONYLCARBAMOYL-AMP SYNTHASE"/>
    <property type="match status" value="1"/>
</dbReference>
<dbReference type="InterPro" id="IPR038385">
    <property type="entry name" value="Sua5/YwlC_C"/>
</dbReference>
<evidence type="ECO:0000313" key="16">
    <source>
        <dbReference type="EMBL" id="ABP50908.1"/>
    </source>
</evidence>
<dbReference type="PIRSF" id="PIRSF004930">
    <property type="entry name" value="Tln_factor_SUA5"/>
    <property type="match status" value="1"/>
</dbReference>
<protein>
    <recommendedName>
        <fullName evidence="4 13">Threonylcarbamoyl-AMP synthase</fullName>
        <shortName evidence="13">TC-AMP synthase</shortName>
        <ecNumber evidence="3 13">2.7.7.87</ecNumber>
    </recommendedName>
    <alternativeName>
        <fullName evidence="11 13">L-threonylcarbamoyladenylate synthase</fullName>
    </alternativeName>
</protein>
<keyword evidence="9 13" id="KW-0547">Nucleotide-binding</keyword>